<dbReference type="InterPro" id="IPR036396">
    <property type="entry name" value="Cyt_P450_sf"/>
</dbReference>
<dbReference type="Gene3D" id="1.10.630.10">
    <property type="entry name" value="Cytochrome P450"/>
    <property type="match status" value="1"/>
</dbReference>
<dbReference type="GO" id="GO:0020037">
    <property type="term" value="F:heme binding"/>
    <property type="evidence" value="ECO:0007669"/>
    <property type="project" value="InterPro"/>
</dbReference>
<dbReference type="GO" id="GO:0004497">
    <property type="term" value="F:monooxygenase activity"/>
    <property type="evidence" value="ECO:0007669"/>
    <property type="project" value="InterPro"/>
</dbReference>
<dbReference type="EMBL" id="WEGJ01000003">
    <property type="protein sequence ID" value="MQY11405.1"/>
    <property type="molecule type" value="Genomic_DNA"/>
</dbReference>
<sequence length="424" mass="46129">MTGPADGGGSTAGGCPAVHPDAVPLSGPRFHTEPQQLYREIRREHGSVVPVEMYGGFPAWLVIGYRELHQITSDPDLFSRDRGLWNQWPNVPADWPLLPVIGQPNTPSVYFSADKPHRRYAEWMSAALETVDALACRRLCEDLADRLIDEFCGRGDAELVAGYSVQLTQLTLLRLFGFPEDEGPVLAQQLNELVDGGPGAQKAHGEWMTAISDLVADKRLQPGSDIVSWLLANAEGFTDEEVFLNVRDTIGAGFLPTADWLAGTIRLMLTDDRFADALGGGRYSIGHALNEVLWEETPSQIIAGRWAARDTLLGGHNILAGDMILLGLGAANNDPLIQQHLTPAHGGNAAHFSYGYGEYRCPFPAQEIAEIIARAGIEVLLDRLPDLQLAVPASELVRRPSAFMRGMTELPVRFTPVPASGGTR</sequence>
<accession>A0A7K0CD65</accession>
<dbReference type="PRINTS" id="PR00359">
    <property type="entry name" value="BP450"/>
</dbReference>
<comment type="similarity">
    <text evidence="1">Belongs to the cytochrome P450 family.</text>
</comment>
<dbReference type="OrthoDB" id="4133219at2"/>
<organism evidence="3 4">
    <name type="scientific">Streptomyces smaragdinus</name>
    <dbReference type="NCBI Taxonomy" id="2585196"/>
    <lineage>
        <taxon>Bacteria</taxon>
        <taxon>Bacillati</taxon>
        <taxon>Actinomycetota</taxon>
        <taxon>Actinomycetes</taxon>
        <taxon>Kitasatosporales</taxon>
        <taxon>Streptomycetaceae</taxon>
        <taxon>Streptomyces</taxon>
    </lineage>
</organism>
<dbReference type="SUPFAM" id="SSF48264">
    <property type="entry name" value="Cytochrome P450"/>
    <property type="match status" value="1"/>
</dbReference>
<protein>
    <submittedName>
        <fullName evidence="3">Polyketide biosynthesis cytochrome P450 PksS</fullName>
        <ecNumber evidence="3">1.14.-.-</ecNumber>
    </submittedName>
</protein>
<dbReference type="PANTHER" id="PTHR46696:SF1">
    <property type="entry name" value="CYTOCHROME P450 YJIB-RELATED"/>
    <property type="match status" value="1"/>
</dbReference>
<evidence type="ECO:0000256" key="1">
    <source>
        <dbReference type="ARBA" id="ARBA00010617"/>
    </source>
</evidence>
<keyword evidence="3" id="KW-0560">Oxidoreductase</keyword>
<proteinExistence type="inferred from homology"/>
<dbReference type="AlphaFoldDB" id="A0A7K0CD65"/>
<keyword evidence="4" id="KW-1185">Reference proteome</keyword>
<dbReference type="PANTHER" id="PTHR46696">
    <property type="entry name" value="P450, PUTATIVE (EUROFUNG)-RELATED"/>
    <property type="match status" value="1"/>
</dbReference>
<evidence type="ECO:0000313" key="4">
    <source>
        <dbReference type="Proteomes" id="UP000466345"/>
    </source>
</evidence>
<dbReference type="InterPro" id="IPR002397">
    <property type="entry name" value="Cyt_P450_B"/>
</dbReference>
<dbReference type="Proteomes" id="UP000466345">
    <property type="component" value="Unassembled WGS sequence"/>
</dbReference>
<feature type="compositionally biased region" description="Gly residues" evidence="2">
    <location>
        <begin position="1"/>
        <end position="12"/>
    </location>
</feature>
<comment type="caution">
    <text evidence="3">The sequence shown here is derived from an EMBL/GenBank/DDBJ whole genome shotgun (WGS) entry which is preliminary data.</text>
</comment>
<feature type="region of interest" description="Disordered" evidence="2">
    <location>
        <begin position="1"/>
        <end position="26"/>
    </location>
</feature>
<dbReference type="GO" id="GO:0016705">
    <property type="term" value="F:oxidoreductase activity, acting on paired donors, with incorporation or reduction of molecular oxygen"/>
    <property type="evidence" value="ECO:0007669"/>
    <property type="project" value="InterPro"/>
</dbReference>
<dbReference type="EC" id="1.14.-.-" evidence="3"/>
<dbReference type="RefSeq" id="WP_153450661.1">
    <property type="nucleotide sequence ID" value="NZ_WEGJ01000003.1"/>
</dbReference>
<reference evidence="3 4" key="1">
    <citation type="submission" date="2019-10" db="EMBL/GenBank/DDBJ databases">
        <title>Streptomyces smaragdinus sp. nov. and Streptomyces fabii sp. nov., isolated from the gut of fungus growing-termite Macrotermes natalensis.</title>
        <authorList>
            <person name="Schwitalla J."/>
            <person name="Benndorf R."/>
            <person name="Martin K."/>
            <person name="De Beer W."/>
            <person name="Kaster A.-K."/>
            <person name="Vollmers J."/>
            <person name="Poulsen M."/>
            <person name="Beemelmanns C."/>
        </authorList>
    </citation>
    <scope>NUCLEOTIDE SEQUENCE [LARGE SCALE GENOMIC DNA]</scope>
    <source>
        <strain evidence="3 4">RB5</strain>
    </source>
</reference>
<evidence type="ECO:0000313" key="3">
    <source>
        <dbReference type="EMBL" id="MQY11405.1"/>
    </source>
</evidence>
<gene>
    <name evidence="3" type="primary">pksS_2</name>
    <name evidence="3" type="ORF">SRB5_15210</name>
</gene>
<dbReference type="GO" id="GO:0005506">
    <property type="term" value="F:iron ion binding"/>
    <property type="evidence" value="ECO:0007669"/>
    <property type="project" value="InterPro"/>
</dbReference>
<evidence type="ECO:0000256" key="2">
    <source>
        <dbReference type="SAM" id="MobiDB-lite"/>
    </source>
</evidence>
<name>A0A7K0CD65_9ACTN</name>